<feature type="region of interest" description="Disordered" evidence="1">
    <location>
        <begin position="86"/>
        <end position="119"/>
    </location>
</feature>
<evidence type="ECO:0000313" key="2">
    <source>
        <dbReference type="EMBL" id="MCD7468419.1"/>
    </source>
</evidence>
<evidence type="ECO:0000256" key="1">
    <source>
        <dbReference type="SAM" id="MobiDB-lite"/>
    </source>
</evidence>
<dbReference type="EMBL" id="JACEIK010001332">
    <property type="protein sequence ID" value="MCD7468419.1"/>
    <property type="molecule type" value="Genomic_DNA"/>
</dbReference>
<accession>A0ABS8TAH5</accession>
<proteinExistence type="predicted"/>
<name>A0ABS8TAH5_DATST</name>
<dbReference type="Proteomes" id="UP000823775">
    <property type="component" value="Unassembled WGS sequence"/>
</dbReference>
<sequence>MPKSCLPCRVAPAITQAEGRFACVIALGGRRLALDSEPALPLFRTSRSANGLEPRAAVSHPRARMRVKGTLDNNEAMVLTDGVKNLDMDEDDDATMGAIQVDGDDNEDEDQDYNPKDDA</sequence>
<comment type="caution">
    <text evidence="2">The sequence shown here is derived from an EMBL/GenBank/DDBJ whole genome shotgun (WGS) entry which is preliminary data.</text>
</comment>
<evidence type="ECO:0000313" key="3">
    <source>
        <dbReference type="Proteomes" id="UP000823775"/>
    </source>
</evidence>
<protein>
    <submittedName>
        <fullName evidence="2">Uncharacterized protein</fullName>
    </submittedName>
</protein>
<organism evidence="2 3">
    <name type="scientific">Datura stramonium</name>
    <name type="common">Jimsonweed</name>
    <name type="synonym">Common thornapple</name>
    <dbReference type="NCBI Taxonomy" id="4076"/>
    <lineage>
        <taxon>Eukaryota</taxon>
        <taxon>Viridiplantae</taxon>
        <taxon>Streptophyta</taxon>
        <taxon>Embryophyta</taxon>
        <taxon>Tracheophyta</taxon>
        <taxon>Spermatophyta</taxon>
        <taxon>Magnoliopsida</taxon>
        <taxon>eudicotyledons</taxon>
        <taxon>Gunneridae</taxon>
        <taxon>Pentapetalae</taxon>
        <taxon>asterids</taxon>
        <taxon>lamiids</taxon>
        <taxon>Solanales</taxon>
        <taxon>Solanaceae</taxon>
        <taxon>Solanoideae</taxon>
        <taxon>Datureae</taxon>
        <taxon>Datura</taxon>
    </lineage>
</organism>
<reference evidence="2 3" key="1">
    <citation type="journal article" date="2021" name="BMC Genomics">
        <title>Datura genome reveals duplications of psychoactive alkaloid biosynthetic genes and high mutation rate following tissue culture.</title>
        <authorList>
            <person name="Rajewski A."/>
            <person name="Carter-House D."/>
            <person name="Stajich J."/>
            <person name="Litt A."/>
        </authorList>
    </citation>
    <scope>NUCLEOTIDE SEQUENCE [LARGE SCALE GENOMIC DNA]</scope>
    <source>
        <strain evidence="2">AR-01</strain>
    </source>
</reference>
<gene>
    <name evidence="2" type="ORF">HAX54_006588</name>
</gene>
<feature type="compositionally biased region" description="Acidic residues" evidence="1">
    <location>
        <begin position="102"/>
        <end position="112"/>
    </location>
</feature>
<keyword evidence="3" id="KW-1185">Reference proteome</keyword>